<evidence type="ECO:0000259" key="1">
    <source>
        <dbReference type="PROSITE" id="PS51832"/>
    </source>
</evidence>
<dbReference type="InterPro" id="IPR003018">
    <property type="entry name" value="GAF"/>
</dbReference>
<dbReference type="Gene3D" id="3.30.450.40">
    <property type="match status" value="1"/>
</dbReference>
<dbReference type="SMART" id="SM00471">
    <property type="entry name" value="HDc"/>
    <property type="match status" value="1"/>
</dbReference>
<dbReference type="InterPro" id="IPR037522">
    <property type="entry name" value="HD_GYP_dom"/>
</dbReference>
<dbReference type="AlphaFoldDB" id="A0AAN1SXW8"/>
<dbReference type="Proteomes" id="UP001319121">
    <property type="component" value="Chromosome"/>
</dbReference>
<dbReference type="Gene3D" id="1.10.3210.10">
    <property type="entry name" value="Hypothetical protein af1432"/>
    <property type="match status" value="1"/>
</dbReference>
<dbReference type="KEGG" id="fku:FGKAn22_05850"/>
<evidence type="ECO:0000313" key="3">
    <source>
        <dbReference type="Proteomes" id="UP001319121"/>
    </source>
</evidence>
<dbReference type="InterPro" id="IPR052020">
    <property type="entry name" value="Cyclic_di-GMP/3'3'-cGAMP_PDE"/>
</dbReference>
<dbReference type="InterPro" id="IPR029016">
    <property type="entry name" value="GAF-like_dom_sf"/>
</dbReference>
<gene>
    <name evidence="2" type="ORF">FGKAn22_05850</name>
</gene>
<dbReference type="PROSITE" id="PS51832">
    <property type="entry name" value="HD_GYP"/>
    <property type="match status" value="1"/>
</dbReference>
<dbReference type="PANTHER" id="PTHR45228">
    <property type="entry name" value="CYCLIC DI-GMP PHOSPHODIESTERASE TM_0186-RELATED"/>
    <property type="match status" value="1"/>
</dbReference>
<dbReference type="CDD" id="cd00077">
    <property type="entry name" value="HDc"/>
    <property type="match status" value="1"/>
</dbReference>
<dbReference type="SUPFAM" id="SSF109604">
    <property type="entry name" value="HD-domain/PDEase-like"/>
    <property type="match status" value="1"/>
</dbReference>
<evidence type="ECO:0000313" key="2">
    <source>
        <dbReference type="EMBL" id="BBI98892.1"/>
    </source>
</evidence>
<organism evidence="2 3">
    <name type="scientific">Ferrigenium kumadai</name>
    <dbReference type="NCBI Taxonomy" id="1682490"/>
    <lineage>
        <taxon>Bacteria</taxon>
        <taxon>Pseudomonadati</taxon>
        <taxon>Pseudomonadota</taxon>
        <taxon>Betaproteobacteria</taxon>
        <taxon>Nitrosomonadales</taxon>
        <taxon>Gallionellaceae</taxon>
        <taxon>Ferrigenium</taxon>
    </lineage>
</organism>
<dbReference type="PANTHER" id="PTHR45228:SF1">
    <property type="entry name" value="CYCLIC DI-GMP PHOSPHODIESTERASE TM_0186"/>
    <property type="match status" value="1"/>
</dbReference>
<dbReference type="Pfam" id="PF01590">
    <property type="entry name" value="GAF"/>
    <property type="match status" value="1"/>
</dbReference>
<reference evidence="2 3" key="1">
    <citation type="submission" date="2019-03" db="EMBL/GenBank/DDBJ databases">
        <title>Complete genome sequence of Ferrigenium kumadai strain An22, a microaerophilic iron-oxidizing bacterium isolated from a paddy field soil.</title>
        <authorList>
            <person name="Watanabe T."/>
            <person name="Asakawa S."/>
        </authorList>
    </citation>
    <scope>NUCLEOTIDE SEQUENCE [LARGE SCALE GENOMIC DNA]</scope>
    <source>
        <strain evidence="2 3">An22</strain>
    </source>
</reference>
<proteinExistence type="predicted"/>
<dbReference type="RefSeq" id="WP_212786501.1">
    <property type="nucleotide sequence ID" value="NZ_AP019536.1"/>
</dbReference>
<dbReference type="EMBL" id="AP019536">
    <property type="protein sequence ID" value="BBI98892.1"/>
    <property type="molecule type" value="Genomic_DNA"/>
</dbReference>
<dbReference type="InterPro" id="IPR003607">
    <property type="entry name" value="HD/PDEase_dom"/>
</dbReference>
<dbReference type="Pfam" id="PF13487">
    <property type="entry name" value="HD_5"/>
    <property type="match status" value="1"/>
</dbReference>
<name>A0AAN1SXW8_9PROT</name>
<feature type="domain" description="HD-GYP" evidence="1">
    <location>
        <begin position="162"/>
        <end position="369"/>
    </location>
</feature>
<dbReference type="GO" id="GO:0008081">
    <property type="term" value="F:phosphoric diester hydrolase activity"/>
    <property type="evidence" value="ECO:0007669"/>
    <property type="project" value="UniProtKB-ARBA"/>
</dbReference>
<sequence>MFDHQDIFAALNGKLPLPEKIECVHGLLKDRFSFVDRIAVAIYEGKTDLLRTFVHSGEDTPLSLYSAKFSNSASLQEILKVGRPRVINDLDVFGNAPATHTRSIAAHQYKSSYTMPMHLNGDFFGFLFFNSFQKNVFDESALHYLDVIGHLLSLLVIHEMSSTRSLVASVKTATSMAHQRDFETGSHLDRMSNYARLIASEVANKYSLDDELVEYIFLFSPLHDIGKIGIPDSILLKPGKLTEEEFETMKAHTLKGGEIIDTMLSNLGLDDLPHAGILRNIALHHHEAVNGSGYHGLTEEEIPIEAKIVAVADVFDALTSSRPYKEAWSNDRAFEMLQSMAGSKFDSDCVAALIKRREEVEAIQRQFNEDRLG</sequence>
<dbReference type="SUPFAM" id="SSF55781">
    <property type="entry name" value="GAF domain-like"/>
    <property type="match status" value="1"/>
</dbReference>
<keyword evidence="3" id="KW-1185">Reference proteome</keyword>
<accession>A0AAN1SXW8</accession>
<protein>
    <submittedName>
        <fullName evidence="2">Transcriptional regulator</fullName>
    </submittedName>
</protein>